<evidence type="ECO:0000313" key="4">
    <source>
        <dbReference type="Proteomes" id="UP000006727"/>
    </source>
</evidence>
<keyword evidence="4" id="KW-1185">Reference proteome</keyword>
<reference evidence="2 4" key="2">
    <citation type="journal article" date="2018" name="Plant J.">
        <title>The Physcomitrella patens chromosome-scale assembly reveals moss genome structure and evolution.</title>
        <authorList>
            <person name="Lang D."/>
            <person name="Ullrich K.K."/>
            <person name="Murat F."/>
            <person name="Fuchs J."/>
            <person name="Jenkins J."/>
            <person name="Haas F.B."/>
            <person name="Piednoel M."/>
            <person name="Gundlach H."/>
            <person name="Van Bel M."/>
            <person name="Meyberg R."/>
            <person name="Vives C."/>
            <person name="Morata J."/>
            <person name="Symeonidi A."/>
            <person name="Hiss M."/>
            <person name="Muchero W."/>
            <person name="Kamisugi Y."/>
            <person name="Saleh O."/>
            <person name="Blanc G."/>
            <person name="Decker E.L."/>
            <person name="van Gessel N."/>
            <person name="Grimwood J."/>
            <person name="Hayes R.D."/>
            <person name="Graham S.W."/>
            <person name="Gunter L.E."/>
            <person name="McDaniel S.F."/>
            <person name="Hoernstein S.N.W."/>
            <person name="Larsson A."/>
            <person name="Li F.W."/>
            <person name="Perroud P.F."/>
            <person name="Phillips J."/>
            <person name="Ranjan P."/>
            <person name="Rokshar D.S."/>
            <person name="Rothfels C.J."/>
            <person name="Schneider L."/>
            <person name="Shu S."/>
            <person name="Stevenson D.W."/>
            <person name="Thummler F."/>
            <person name="Tillich M."/>
            <person name="Villarreal Aguilar J.C."/>
            <person name="Widiez T."/>
            <person name="Wong G.K."/>
            <person name="Wymore A."/>
            <person name="Zhang Y."/>
            <person name="Zimmer A.D."/>
            <person name="Quatrano R.S."/>
            <person name="Mayer K.F.X."/>
            <person name="Goodstein D."/>
            <person name="Casacuberta J.M."/>
            <person name="Vandepoele K."/>
            <person name="Reski R."/>
            <person name="Cuming A.C."/>
            <person name="Tuskan G.A."/>
            <person name="Maumus F."/>
            <person name="Salse J."/>
            <person name="Schmutz J."/>
            <person name="Rensing S.A."/>
        </authorList>
    </citation>
    <scope>NUCLEOTIDE SEQUENCE [LARGE SCALE GENOMIC DNA]</scope>
    <source>
        <strain evidence="3 4">cv. Gransden 2004</strain>
    </source>
</reference>
<sequence>MRQQQVASTEGAPFSVARKASSRNGRREESADDEKLGDCLKLGNRRVLVKMPGNKLKVTTASQQAKHSNDRAYKAPEVTQVCVEQSQKEEVVEQAQKRSISDGVSLPQWGQRKRLRFNNRVDVKPAVEATTADKRAEAKVDTKVDIKAISRVVRGAVKAEKSAGVLVARIKGPVASKSSAPKLATGNTKRDAEGTGATCAARNSNNHVPISLECEANTVRTTELHSDQPLVNPETASIAPAESPATQSAVSARTDDNVHQDKTTAPGKVDMDLFQWPKFLVSLSRKEKEDDFFAVKGSKLPVRPKKRSKFLEKTVTSISPGAWLCDITRERYEVKEKKAIKKKPRGLRAMGSADSDTD</sequence>
<dbReference type="RefSeq" id="XP_024391843.1">
    <property type="nucleotide sequence ID" value="XM_024536075.2"/>
</dbReference>
<dbReference type="FunCoup" id="A0A2K1LAR7">
    <property type="interactions" value="2292"/>
</dbReference>
<dbReference type="OrthoDB" id="2018605at2759"/>
<dbReference type="Gramene" id="Pp3c1_33320V3.1">
    <property type="protein sequence ID" value="Pp3c1_33320V3.1"/>
    <property type="gene ID" value="Pp3c1_33320"/>
</dbReference>
<dbReference type="EMBL" id="ABEU02000001">
    <property type="protein sequence ID" value="PNR63117.1"/>
    <property type="molecule type" value="Genomic_DNA"/>
</dbReference>
<protein>
    <submittedName>
        <fullName evidence="2 3">Uncharacterized protein</fullName>
    </submittedName>
</protein>
<dbReference type="PANTHER" id="PTHR33130">
    <property type="entry name" value="PUTATIVE (DUF1639)-RELATED"/>
    <property type="match status" value="1"/>
</dbReference>
<organism evidence="2">
    <name type="scientific">Physcomitrium patens</name>
    <name type="common">Spreading-leaved earth moss</name>
    <name type="synonym">Physcomitrella patens</name>
    <dbReference type="NCBI Taxonomy" id="3218"/>
    <lineage>
        <taxon>Eukaryota</taxon>
        <taxon>Viridiplantae</taxon>
        <taxon>Streptophyta</taxon>
        <taxon>Embryophyta</taxon>
        <taxon>Bryophyta</taxon>
        <taxon>Bryophytina</taxon>
        <taxon>Bryopsida</taxon>
        <taxon>Funariidae</taxon>
        <taxon>Funariales</taxon>
        <taxon>Funariaceae</taxon>
        <taxon>Physcomitrium</taxon>
    </lineage>
</organism>
<evidence type="ECO:0000313" key="3">
    <source>
        <dbReference type="EnsemblPlants" id="Pp3c1_33320V3.1"/>
    </source>
</evidence>
<feature type="compositionally biased region" description="Basic and acidic residues" evidence="1">
    <location>
        <begin position="25"/>
        <end position="37"/>
    </location>
</feature>
<dbReference type="EnsemblPlants" id="Pp3c1_33320V3.1">
    <property type="protein sequence ID" value="Pp3c1_33320V3.1"/>
    <property type="gene ID" value="Pp3c1_33320"/>
</dbReference>
<dbReference type="KEGG" id="ppp:112290113"/>
<dbReference type="GeneID" id="112290113"/>
<dbReference type="Gramene" id="Pp3c1_33320V3.2">
    <property type="protein sequence ID" value="Pp3c1_33320V3.2"/>
    <property type="gene ID" value="Pp3c1_33320"/>
</dbReference>
<dbReference type="InterPro" id="IPR012438">
    <property type="entry name" value="DUF1639"/>
</dbReference>
<dbReference type="PaxDb" id="3218-PP1S28_412V6.1"/>
<evidence type="ECO:0000256" key="1">
    <source>
        <dbReference type="SAM" id="MobiDB-lite"/>
    </source>
</evidence>
<feature type="region of interest" description="Disordered" evidence="1">
    <location>
        <begin position="1"/>
        <end position="37"/>
    </location>
</feature>
<proteinExistence type="predicted"/>
<accession>A0A2K1LAR7</accession>
<evidence type="ECO:0000313" key="2">
    <source>
        <dbReference type="EMBL" id="PNR63117.1"/>
    </source>
</evidence>
<name>A0A2K1LAR7_PHYPA</name>
<reference evidence="3" key="3">
    <citation type="submission" date="2020-12" db="UniProtKB">
        <authorList>
            <consortium name="EnsemblPlants"/>
        </authorList>
    </citation>
    <scope>IDENTIFICATION</scope>
</reference>
<dbReference type="AlphaFoldDB" id="A0A2K1LAR7"/>
<reference evidence="2 4" key="1">
    <citation type="journal article" date="2008" name="Science">
        <title>The Physcomitrella genome reveals evolutionary insights into the conquest of land by plants.</title>
        <authorList>
            <person name="Rensing S."/>
            <person name="Lang D."/>
            <person name="Zimmer A."/>
            <person name="Terry A."/>
            <person name="Salamov A."/>
            <person name="Shapiro H."/>
            <person name="Nishiyama T."/>
            <person name="Perroud P.-F."/>
            <person name="Lindquist E."/>
            <person name="Kamisugi Y."/>
            <person name="Tanahashi T."/>
            <person name="Sakakibara K."/>
            <person name="Fujita T."/>
            <person name="Oishi K."/>
            <person name="Shin-I T."/>
            <person name="Kuroki Y."/>
            <person name="Toyoda A."/>
            <person name="Suzuki Y."/>
            <person name="Hashimoto A."/>
            <person name="Yamaguchi K."/>
            <person name="Sugano A."/>
            <person name="Kohara Y."/>
            <person name="Fujiyama A."/>
            <person name="Anterola A."/>
            <person name="Aoki S."/>
            <person name="Ashton N."/>
            <person name="Barbazuk W.B."/>
            <person name="Barker E."/>
            <person name="Bennetzen J."/>
            <person name="Bezanilla M."/>
            <person name="Blankenship R."/>
            <person name="Cho S.H."/>
            <person name="Dutcher S."/>
            <person name="Estelle M."/>
            <person name="Fawcett J.A."/>
            <person name="Gundlach H."/>
            <person name="Hanada K."/>
            <person name="Heyl A."/>
            <person name="Hicks K.A."/>
            <person name="Hugh J."/>
            <person name="Lohr M."/>
            <person name="Mayer K."/>
            <person name="Melkozernov A."/>
            <person name="Murata T."/>
            <person name="Nelson D."/>
            <person name="Pils B."/>
            <person name="Prigge M."/>
            <person name="Reiss B."/>
            <person name="Renner T."/>
            <person name="Rombauts S."/>
            <person name="Rushton P."/>
            <person name="Sanderfoot A."/>
            <person name="Schween G."/>
            <person name="Shiu S.-H."/>
            <person name="Stueber K."/>
            <person name="Theodoulou F.L."/>
            <person name="Tu H."/>
            <person name="Van de Peer Y."/>
            <person name="Verrier P.J."/>
            <person name="Waters E."/>
            <person name="Wood A."/>
            <person name="Yang L."/>
            <person name="Cove D."/>
            <person name="Cuming A."/>
            <person name="Hasebe M."/>
            <person name="Lucas S."/>
            <person name="Mishler D.B."/>
            <person name="Reski R."/>
            <person name="Grigoriev I."/>
            <person name="Quatrano R.S."/>
            <person name="Boore J.L."/>
        </authorList>
    </citation>
    <scope>NUCLEOTIDE SEQUENCE [LARGE SCALE GENOMIC DNA]</scope>
    <source>
        <strain evidence="3 4">cv. Gransden 2004</strain>
    </source>
</reference>
<feature type="region of interest" description="Disordered" evidence="1">
    <location>
        <begin position="237"/>
        <end position="259"/>
    </location>
</feature>
<dbReference type="Pfam" id="PF07797">
    <property type="entry name" value="DUF1639"/>
    <property type="match status" value="1"/>
</dbReference>
<gene>
    <name evidence="3" type="primary">LOC112290113</name>
    <name evidence="2" type="ORF">PHYPA_001542</name>
</gene>
<dbReference type="Proteomes" id="UP000006727">
    <property type="component" value="Chromosome 1"/>
</dbReference>
<dbReference type="PANTHER" id="PTHR33130:SF33">
    <property type="entry name" value="PUTATIVE (DUF1639)-RELATED"/>
    <property type="match status" value="1"/>
</dbReference>
<dbReference type="EnsemblPlants" id="Pp3c1_33320V3.2">
    <property type="protein sequence ID" value="Pp3c1_33320V3.2"/>
    <property type="gene ID" value="Pp3c1_33320"/>
</dbReference>